<gene>
    <name evidence="4" type="ORF">DIU77_017505</name>
    <name evidence="5" type="ORF">DIU77_09455</name>
</gene>
<dbReference type="PANTHER" id="PTHR30055">
    <property type="entry name" value="HTH-TYPE TRANSCRIPTIONAL REGULATOR RUTR"/>
    <property type="match status" value="1"/>
</dbReference>
<feature type="DNA-binding region" description="H-T-H motif" evidence="2">
    <location>
        <begin position="34"/>
        <end position="53"/>
    </location>
</feature>
<comment type="caution">
    <text evidence="5">The sequence shown here is derived from an EMBL/GenBank/DDBJ whole genome shotgun (WGS) entry which is preliminary data.</text>
</comment>
<dbReference type="InterPro" id="IPR009057">
    <property type="entry name" value="Homeodomain-like_sf"/>
</dbReference>
<evidence type="ECO:0000259" key="3">
    <source>
        <dbReference type="PROSITE" id="PS50977"/>
    </source>
</evidence>
<evidence type="ECO:0000313" key="5">
    <source>
        <dbReference type="EMBL" id="PZM97328.1"/>
    </source>
</evidence>
<dbReference type="InterPro" id="IPR036271">
    <property type="entry name" value="Tet_transcr_reg_TetR-rel_C_sf"/>
</dbReference>
<organism evidence="5">
    <name type="scientific">Thermocrispum agreste</name>
    <dbReference type="NCBI Taxonomy" id="37925"/>
    <lineage>
        <taxon>Bacteria</taxon>
        <taxon>Bacillati</taxon>
        <taxon>Actinomycetota</taxon>
        <taxon>Actinomycetes</taxon>
        <taxon>Pseudonocardiales</taxon>
        <taxon>Pseudonocardiaceae</taxon>
        <taxon>Thermocrispum</taxon>
    </lineage>
</organism>
<feature type="domain" description="HTH tetR-type" evidence="3">
    <location>
        <begin position="11"/>
        <end position="71"/>
    </location>
</feature>
<keyword evidence="1 2" id="KW-0238">DNA-binding</keyword>
<evidence type="ECO:0000256" key="1">
    <source>
        <dbReference type="ARBA" id="ARBA00023125"/>
    </source>
</evidence>
<dbReference type="GO" id="GO:0000976">
    <property type="term" value="F:transcription cis-regulatory region binding"/>
    <property type="evidence" value="ECO:0007669"/>
    <property type="project" value="TreeGrafter"/>
</dbReference>
<dbReference type="InterPro" id="IPR023772">
    <property type="entry name" value="DNA-bd_HTH_TetR-type_CS"/>
</dbReference>
<accession>A0A2W4JGU3</accession>
<dbReference type="STRING" id="1111738.GCA_000427905_00726"/>
<proteinExistence type="predicted"/>
<reference evidence="5" key="2">
    <citation type="submission" date="2018-05" db="EMBL/GenBank/DDBJ databases">
        <authorList>
            <person name="Lanie J.A."/>
            <person name="Ng W.-L."/>
            <person name="Kazmierczak K.M."/>
            <person name="Andrzejewski T.M."/>
            <person name="Davidsen T.M."/>
            <person name="Wayne K.J."/>
            <person name="Tettelin H."/>
            <person name="Glass J.I."/>
            <person name="Rusch D."/>
            <person name="Podicherti R."/>
            <person name="Tsui H.-C.T."/>
            <person name="Winkler M.E."/>
        </authorList>
    </citation>
    <scope>NUCLEOTIDE SEQUENCE</scope>
    <source>
        <strain evidence="5">ZC4RG45</strain>
    </source>
</reference>
<dbReference type="EMBL" id="QGUI02000332">
    <property type="protein sequence ID" value="MFO7194042.1"/>
    <property type="molecule type" value="Genomic_DNA"/>
</dbReference>
<evidence type="ECO:0000313" key="6">
    <source>
        <dbReference type="Proteomes" id="UP000249324"/>
    </source>
</evidence>
<reference evidence="4 6" key="3">
    <citation type="journal article" date="2021" name="BMC Genomics">
        <title>Genome-resolved metagenome and metatranscriptome analyses of thermophilic composting reveal key bacterial players and their metabolic interactions.</title>
        <authorList>
            <person name="Braga L.P.P."/>
            <person name="Pereira R.V."/>
            <person name="Martins L.F."/>
            <person name="Moura L.M.S."/>
            <person name="Sanchez F.B."/>
            <person name="Patane J.S.L."/>
            <person name="da Silva A.M."/>
            <person name="Setubal J.C."/>
        </authorList>
    </citation>
    <scope>NUCLEOTIDE SEQUENCE [LARGE SCALE GENOMIC DNA]</scope>
    <source>
        <strain evidence="4">ZC4RG45</strain>
    </source>
</reference>
<evidence type="ECO:0000313" key="4">
    <source>
        <dbReference type="EMBL" id="MFO7194042.1"/>
    </source>
</evidence>
<reference evidence="4" key="1">
    <citation type="submission" date="2018-05" db="EMBL/GenBank/DDBJ databases">
        <authorList>
            <person name="Moura L."/>
            <person name="Setubal J.C."/>
        </authorList>
    </citation>
    <scope>NUCLEOTIDE SEQUENCE</scope>
    <source>
        <strain evidence="4">ZC4RG45</strain>
    </source>
</reference>
<dbReference type="GO" id="GO:0003700">
    <property type="term" value="F:DNA-binding transcription factor activity"/>
    <property type="evidence" value="ECO:0007669"/>
    <property type="project" value="TreeGrafter"/>
</dbReference>
<dbReference type="AlphaFoldDB" id="A0A2W4JGU3"/>
<reference evidence="4" key="4">
    <citation type="submission" date="2023-08" db="EMBL/GenBank/DDBJ databases">
        <authorList>
            <person name="Guima S.E.S."/>
            <person name="Martins L.F."/>
            <person name="Silva A.M."/>
            <person name="Setubal J.C."/>
        </authorList>
    </citation>
    <scope>NUCLEOTIDE SEQUENCE</scope>
    <source>
        <strain evidence="4">ZC4RG45</strain>
    </source>
</reference>
<dbReference type="Proteomes" id="UP000249324">
    <property type="component" value="Unassembled WGS sequence"/>
</dbReference>
<dbReference type="SUPFAM" id="SSF48498">
    <property type="entry name" value="Tetracyclin repressor-like, C-terminal domain"/>
    <property type="match status" value="1"/>
</dbReference>
<evidence type="ECO:0000256" key="2">
    <source>
        <dbReference type="PROSITE-ProRule" id="PRU00335"/>
    </source>
</evidence>
<dbReference type="Pfam" id="PF17920">
    <property type="entry name" value="TetR_C_16"/>
    <property type="match status" value="1"/>
</dbReference>
<dbReference type="Pfam" id="PF00440">
    <property type="entry name" value="TetR_N"/>
    <property type="match status" value="1"/>
</dbReference>
<dbReference type="InterPro" id="IPR041678">
    <property type="entry name" value="TetR_C_16"/>
</dbReference>
<dbReference type="Gene3D" id="1.10.10.60">
    <property type="entry name" value="Homeodomain-like"/>
    <property type="match status" value="1"/>
</dbReference>
<dbReference type="PROSITE" id="PS50977">
    <property type="entry name" value="HTH_TETR_2"/>
    <property type="match status" value="1"/>
</dbReference>
<name>A0A2W4JGU3_9PSEU</name>
<dbReference type="PROSITE" id="PS01081">
    <property type="entry name" value="HTH_TETR_1"/>
    <property type="match status" value="1"/>
</dbReference>
<sequence>MARAGRRPGRTETRDHILAAARRLFAERGYEGTTIRAIAAEAGVNPALIHHFFGSKDRVFTDSLHLPVNLYTIADVVTDGPRQQAGERLLRLFISVWDGTETRRPFLALLRSVTSSEQAARMMREFLHRVIVDRLGPALGVDELRMTAIGSQLMGVALLRYIVRLEPLASAPPEDVIAMIAPAIQQHIDAAPRPADR</sequence>
<protein>
    <submittedName>
        <fullName evidence="4">TetR family transcriptional regulator</fullName>
    </submittedName>
    <submittedName>
        <fullName evidence="5">TetR/AcrR family transcriptional regulator</fullName>
    </submittedName>
</protein>
<dbReference type="InterPro" id="IPR050109">
    <property type="entry name" value="HTH-type_TetR-like_transc_reg"/>
</dbReference>
<dbReference type="EMBL" id="QGUI01000318">
    <property type="protein sequence ID" value="PZM97328.1"/>
    <property type="molecule type" value="Genomic_DNA"/>
</dbReference>
<dbReference type="SUPFAM" id="SSF46689">
    <property type="entry name" value="Homeodomain-like"/>
    <property type="match status" value="1"/>
</dbReference>
<dbReference type="Gene3D" id="1.10.357.10">
    <property type="entry name" value="Tetracycline Repressor, domain 2"/>
    <property type="match status" value="1"/>
</dbReference>
<dbReference type="PANTHER" id="PTHR30055:SF235">
    <property type="entry name" value="TRANSCRIPTIONAL REGULATORY PROTEIN"/>
    <property type="match status" value="1"/>
</dbReference>
<dbReference type="InterPro" id="IPR001647">
    <property type="entry name" value="HTH_TetR"/>
</dbReference>
<dbReference type="PRINTS" id="PR00455">
    <property type="entry name" value="HTHTETR"/>
</dbReference>